<dbReference type="EMBL" id="BAAAGS010000001">
    <property type="protein sequence ID" value="GAA0507221.1"/>
    <property type="molecule type" value="Genomic_DNA"/>
</dbReference>
<reference evidence="2" key="1">
    <citation type="journal article" date="2019" name="Int. J. Syst. Evol. Microbiol.">
        <title>The Global Catalogue of Microorganisms (GCM) 10K type strain sequencing project: providing services to taxonomists for standard genome sequencing and annotation.</title>
        <authorList>
            <consortium name="The Broad Institute Genomics Platform"/>
            <consortium name="The Broad Institute Genome Sequencing Center for Infectious Disease"/>
            <person name="Wu L."/>
            <person name="Ma J."/>
        </authorList>
    </citation>
    <scope>NUCLEOTIDE SEQUENCE [LARGE SCALE GENOMIC DNA]</scope>
    <source>
        <strain evidence="2">JCM 10303</strain>
    </source>
</reference>
<name>A0ABP3LV81_SACER</name>
<sequence length="72" mass="7378">MRVPLGGVDGTRIGVSAIAAGTLRFPSGARVGCLVRAGRNGANYQCLTPDQARPGIAWGGIDGRDTEPGLWA</sequence>
<proteinExistence type="predicted"/>
<comment type="caution">
    <text evidence="1">The sequence shown here is derived from an EMBL/GenBank/DDBJ whole genome shotgun (WGS) entry which is preliminary data.</text>
</comment>
<organism evidence="1 2">
    <name type="scientific">Saccharopolyspora erythraea</name>
    <name type="common">Streptomyces erythraeus</name>
    <dbReference type="NCBI Taxonomy" id="1836"/>
    <lineage>
        <taxon>Bacteria</taxon>
        <taxon>Bacillati</taxon>
        <taxon>Actinomycetota</taxon>
        <taxon>Actinomycetes</taxon>
        <taxon>Pseudonocardiales</taxon>
        <taxon>Pseudonocardiaceae</taxon>
        <taxon>Saccharopolyspora</taxon>
    </lineage>
</organism>
<accession>A0ABP3LV81</accession>
<keyword evidence="2" id="KW-1185">Reference proteome</keyword>
<evidence type="ECO:0000313" key="2">
    <source>
        <dbReference type="Proteomes" id="UP001500729"/>
    </source>
</evidence>
<gene>
    <name evidence="1" type="ORF">GCM10009533_02470</name>
</gene>
<protein>
    <submittedName>
        <fullName evidence="1">Uncharacterized protein</fullName>
    </submittedName>
</protein>
<dbReference type="Proteomes" id="UP001500729">
    <property type="component" value="Unassembled WGS sequence"/>
</dbReference>
<evidence type="ECO:0000313" key="1">
    <source>
        <dbReference type="EMBL" id="GAA0507221.1"/>
    </source>
</evidence>